<accession>A0ACA9QF51</accession>
<feature type="non-terminal residue" evidence="1">
    <location>
        <position position="77"/>
    </location>
</feature>
<dbReference type="Proteomes" id="UP000789920">
    <property type="component" value="Unassembled WGS sequence"/>
</dbReference>
<organism evidence="1 2">
    <name type="scientific">Racocetra persica</name>
    <dbReference type="NCBI Taxonomy" id="160502"/>
    <lineage>
        <taxon>Eukaryota</taxon>
        <taxon>Fungi</taxon>
        <taxon>Fungi incertae sedis</taxon>
        <taxon>Mucoromycota</taxon>
        <taxon>Glomeromycotina</taxon>
        <taxon>Glomeromycetes</taxon>
        <taxon>Diversisporales</taxon>
        <taxon>Gigasporaceae</taxon>
        <taxon>Racocetra</taxon>
    </lineage>
</organism>
<sequence>IDLENITLRLKETRAKCQKQLPIISENEQKIFGKEVATKGICRKNQCLDKLAEMCQELESVDDIPTKMRIFKRYVKC</sequence>
<proteinExistence type="predicted"/>
<dbReference type="EMBL" id="CAJVQC010031039">
    <property type="protein sequence ID" value="CAG8747338.1"/>
    <property type="molecule type" value="Genomic_DNA"/>
</dbReference>
<gene>
    <name evidence="1" type="ORF">RPERSI_LOCUS13807</name>
</gene>
<feature type="non-terminal residue" evidence="1">
    <location>
        <position position="1"/>
    </location>
</feature>
<comment type="caution">
    <text evidence="1">The sequence shown here is derived from an EMBL/GenBank/DDBJ whole genome shotgun (WGS) entry which is preliminary data.</text>
</comment>
<keyword evidence="2" id="KW-1185">Reference proteome</keyword>
<reference evidence="1" key="1">
    <citation type="submission" date="2021-06" db="EMBL/GenBank/DDBJ databases">
        <authorList>
            <person name="Kallberg Y."/>
            <person name="Tangrot J."/>
            <person name="Rosling A."/>
        </authorList>
    </citation>
    <scope>NUCLEOTIDE SEQUENCE</scope>
    <source>
        <strain evidence="1">MA461A</strain>
    </source>
</reference>
<protein>
    <submittedName>
        <fullName evidence="1">596_t:CDS:1</fullName>
    </submittedName>
</protein>
<evidence type="ECO:0000313" key="1">
    <source>
        <dbReference type="EMBL" id="CAG8747338.1"/>
    </source>
</evidence>
<evidence type="ECO:0000313" key="2">
    <source>
        <dbReference type="Proteomes" id="UP000789920"/>
    </source>
</evidence>
<name>A0ACA9QF51_9GLOM</name>